<dbReference type="STRING" id="416943.SAMN05445871_3532"/>
<dbReference type="Pfam" id="PF16363">
    <property type="entry name" value="GDP_Man_Dehyd"/>
    <property type="match status" value="1"/>
</dbReference>
<dbReference type="SUPFAM" id="SSF51735">
    <property type="entry name" value="NAD(P)-binding Rossmann-fold domains"/>
    <property type="match status" value="1"/>
</dbReference>
<organism evidence="2 3">
    <name type="scientific">Paraburkholderia caballeronis</name>
    <dbReference type="NCBI Taxonomy" id="416943"/>
    <lineage>
        <taxon>Bacteria</taxon>
        <taxon>Pseudomonadati</taxon>
        <taxon>Pseudomonadota</taxon>
        <taxon>Betaproteobacteria</taxon>
        <taxon>Burkholderiales</taxon>
        <taxon>Burkholderiaceae</taxon>
        <taxon>Paraburkholderia</taxon>
    </lineage>
</organism>
<dbReference type="OrthoDB" id="5295702at2"/>
<dbReference type="Proteomes" id="UP000199120">
    <property type="component" value="Unassembled WGS sequence"/>
</dbReference>
<dbReference type="PANTHER" id="PTHR43000">
    <property type="entry name" value="DTDP-D-GLUCOSE 4,6-DEHYDRATASE-RELATED"/>
    <property type="match status" value="1"/>
</dbReference>
<evidence type="ECO:0000313" key="2">
    <source>
        <dbReference type="EMBL" id="SEL66388.1"/>
    </source>
</evidence>
<evidence type="ECO:0000313" key="3">
    <source>
        <dbReference type="Proteomes" id="UP000199120"/>
    </source>
</evidence>
<evidence type="ECO:0000259" key="1">
    <source>
        <dbReference type="Pfam" id="PF16363"/>
    </source>
</evidence>
<name>A0A1H7S223_9BURK</name>
<dbReference type="RefSeq" id="WP_090547388.1">
    <property type="nucleotide sequence ID" value="NZ_FNSR01000002.1"/>
</dbReference>
<dbReference type="Gene3D" id="3.40.50.720">
    <property type="entry name" value="NAD(P)-binding Rossmann-like Domain"/>
    <property type="match status" value="1"/>
</dbReference>
<proteinExistence type="predicted"/>
<reference evidence="3" key="1">
    <citation type="submission" date="2016-10" db="EMBL/GenBank/DDBJ databases">
        <authorList>
            <person name="Varghese N."/>
            <person name="Submissions S."/>
        </authorList>
    </citation>
    <scope>NUCLEOTIDE SEQUENCE [LARGE SCALE GENOMIC DNA]</scope>
    <source>
        <strain evidence="3">LMG 26416</strain>
    </source>
</reference>
<dbReference type="EMBL" id="FOAJ01000011">
    <property type="protein sequence ID" value="SEL66388.1"/>
    <property type="molecule type" value="Genomic_DNA"/>
</dbReference>
<dbReference type="InterPro" id="IPR036291">
    <property type="entry name" value="NAD(P)-bd_dom_sf"/>
</dbReference>
<dbReference type="InterPro" id="IPR016040">
    <property type="entry name" value="NAD(P)-bd_dom"/>
</dbReference>
<dbReference type="Gene3D" id="3.90.25.10">
    <property type="entry name" value="UDP-galactose 4-epimerase, domain 1"/>
    <property type="match status" value="1"/>
</dbReference>
<protein>
    <submittedName>
        <fullName evidence="2">GDP-D-mannose dehydratase</fullName>
    </submittedName>
</protein>
<feature type="domain" description="NAD(P)-binding" evidence="1">
    <location>
        <begin position="12"/>
        <end position="302"/>
    </location>
</feature>
<keyword evidence="3" id="KW-1185">Reference proteome</keyword>
<dbReference type="AlphaFoldDB" id="A0A1H7S223"/>
<accession>A0A1H7S223</accession>
<gene>
    <name evidence="2" type="ORF">SAMN05192542_11132</name>
</gene>
<sequence>MTPSDNLGARALITGLGGFTGRYMAERLRADGYRIHGTVQGAADLDAIDAAAHDVHAVDLRDPRDVAAAIDAIRPDVVVHLAGIANVAHGDIANTWLVNVVGTRNLLAALARLDRPPRAVLLASSANVYGNATEGVIDETVPPEPANDYAASKLAMEFASRTFSARLPLIFARPFNYTGVGQSADFLLPKIVEHYARRAKTISLGNTDVSRDFSDVRFVVDAYARLLHAAPRGEIFNVCSGVGRTLGDVLDTLARVAGYRIDVRIDPRFVRPNEVRTLTGSNAKLRDAIGELQPVPLEETLRWMYEDARERYESLRMTA</sequence>